<gene>
    <name evidence="2" type="ORF">DFH08DRAFT_929049</name>
</gene>
<keyword evidence="1" id="KW-0812">Transmembrane</keyword>
<organism evidence="2 3">
    <name type="scientific">Mycena albidolilacea</name>
    <dbReference type="NCBI Taxonomy" id="1033008"/>
    <lineage>
        <taxon>Eukaryota</taxon>
        <taxon>Fungi</taxon>
        <taxon>Dikarya</taxon>
        <taxon>Basidiomycota</taxon>
        <taxon>Agaricomycotina</taxon>
        <taxon>Agaricomycetes</taxon>
        <taxon>Agaricomycetidae</taxon>
        <taxon>Agaricales</taxon>
        <taxon>Marasmiineae</taxon>
        <taxon>Mycenaceae</taxon>
        <taxon>Mycena</taxon>
    </lineage>
</organism>
<evidence type="ECO:0000256" key="1">
    <source>
        <dbReference type="SAM" id="Phobius"/>
    </source>
</evidence>
<accession>A0AAD7AW35</accession>
<sequence length="216" mass="23845">MPSPPTPIMGLAAYTVGSLLYGVYLDLFLTSMYILVKRSRGAHARPLYKSPMFVLGCALFVAVTGNWIITVIAEFNAFIFFEGGTAPQVYFANNRSAIQAAEWGTGIVTIVLNDYMMIYRLWVVWNYNKAIIVLPLLTWIGLIVCSTLAAIDSWGTVVTANIVIFIPVFVFIVVTNVYCTGCIGWKIWSITRICQPQNGTNLNVGDPLRILCACSP</sequence>
<keyword evidence="1" id="KW-0472">Membrane</keyword>
<protein>
    <submittedName>
        <fullName evidence="2">Uncharacterized protein</fullName>
    </submittedName>
</protein>
<dbReference type="EMBL" id="JARIHO010000001">
    <property type="protein sequence ID" value="KAJ7369133.1"/>
    <property type="molecule type" value="Genomic_DNA"/>
</dbReference>
<feature type="transmembrane region" description="Helical" evidence="1">
    <location>
        <begin position="12"/>
        <end position="36"/>
    </location>
</feature>
<feature type="transmembrane region" description="Helical" evidence="1">
    <location>
        <begin position="157"/>
        <end position="179"/>
    </location>
</feature>
<feature type="transmembrane region" description="Helical" evidence="1">
    <location>
        <begin position="130"/>
        <end position="151"/>
    </location>
</feature>
<evidence type="ECO:0000313" key="3">
    <source>
        <dbReference type="Proteomes" id="UP001218218"/>
    </source>
</evidence>
<feature type="transmembrane region" description="Helical" evidence="1">
    <location>
        <begin position="100"/>
        <end position="118"/>
    </location>
</feature>
<evidence type="ECO:0000313" key="2">
    <source>
        <dbReference type="EMBL" id="KAJ7369133.1"/>
    </source>
</evidence>
<reference evidence="2" key="1">
    <citation type="submission" date="2023-03" db="EMBL/GenBank/DDBJ databases">
        <title>Massive genome expansion in bonnet fungi (Mycena s.s.) driven by repeated elements and novel gene families across ecological guilds.</title>
        <authorList>
            <consortium name="Lawrence Berkeley National Laboratory"/>
            <person name="Harder C.B."/>
            <person name="Miyauchi S."/>
            <person name="Viragh M."/>
            <person name="Kuo A."/>
            <person name="Thoen E."/>
            <person name="Andreopoulos B."/>
            <person name="Lu D."/>
            <person name="Skrede I."/>
            <person name="Drula E."/>
            <person name="Henrissat B."/>
            <person name="Morin E."/>
            <person name="Kohler A."/>
            <person name="Barry K."/>
            <person name="LaButti K."/>
            <person name="Morin E."/>
            <person name="Salamov A."/>
            <person name="Lipzen A."/>
            <person name="Mereny Z."/>
            <person name="Hegedus B."/>
            <person name="Baldrian P."/>
            <person name="Stursova M."/>
            <person name="Weitz H."/>
            <person name="Taylor A."/>
            <person name="Grigoriev I.V."/>
            <person name="Nagy L.G."/>
            <person name="Martin F."/>
            <person name="Kauserud H."/>
        </authorList>
    </citation>
    <scope>NUCLEOTIDE SEQUENCE</scope>
    <source>
        <strain evidence="2">CBHHK002</strain>
    </source>
</reference>
<comment type="caution">
    <text evidence="2">The sequence shown here is derived from an EMBL/GenBank/DDBJ whole genome shotgun (WGS) entry which is preliminary data.</text>
</comment>
<keyword evidence="1" id="KW-1133">Transmembrane helix</keyword>
<keyword evidence="3" id="KW-1185">Reference proteome</keyword>
<name>A0AAD7AW35_9AGAR</name>
<dbReference type="AlphaFoldDB" id="A0AAD7AW35"/>
<proteinExistence type="predicted"/>
<dbReference type="Proteomes" id="UP001218218">
    <property type="component" value="Unassembled WGS sequence"/>
</dbReference>
<feature type="transmembrane region" description="Helical" evidence="1">
    <location>
        <begin position="57"/>
        <end position="80"/>
    </location>
</feature>